<evidence type="ECO:0000313" key="1">
    <source>
        <dbReference type="Proteomes" id="UP000887576"/>
    </source>
</evidence>
<dbReference type="Proteomes" id="UP000887576">
    <property type="component" value="Unplaced"/>
</dbReference>
<name>A0AC34QVJ2_9BILA</name>
<reference evidence="2" key="1">
    <citation type="submission" date="2022-11" db="UniProtKB">
        <authorList>
            <consortium name="WormBaseParasite"/>
        </authorList>
    </citation>
    <scope>IDENTIFICATION</scope>
</reference>
<sequence length="144" mass="16363">MSELFANIPLKRKGGGDVSANDLKGKVVGLYFSAHWCGPCREFTPILKDFYDELSSTNNFEVIFLTSDNTVEDMESYMKECHGNWLYVPFGDPNIETLSEKYDVQGIPTLVIIKPDGEAVEKDADEDVRERGPKLAMKKWKEMM</sequence>
<accession>A0AC34QVJ2</accession>
<evidence type="ECO:0000313" key="2">
    <source>
        <dbReference type="WBParaSite" id="JU765_v2.g19584.t1"/>
    </source>
</evidence>
<organism evidence="1 2">
    <name type="scientific">Panagrolaimus sp. JU765</name>
    <dbReference type="NCBI Taxonomy" id="591449"/>
    <lineage>
        <taxon>Eukaryota</taxon>
        <taxon>Metazoa</taxon>
        <taxon>Ecdysozoa</taxon>
        <taxon>Nematoda</taxon>
        <taxon>Chromadorea</taxon>
        <taxon>Rhabditida</taxon>
        <taxon>Tylenchina</taxon>
        <taxon>Panagrolaimomorpha</taxon>
        <taxon>Panagrolaimoidea</taxon>
        <taxon>Panagrolaimidae</taxon>
        <taxon>Panagrolaimus</taxon>
    </lineage>
</organism>
<dbReference type="WBParaSite" id="JU765_v2.g19584.t1">
    <property type="protein sequence ID" value="JU765_v2.g19584.t1"/>
    <property type="gene ID" value="JU765_v2.g19584"/>
</dbReference>
<protein>
    <submittedName>
        <fullName evidence="2">Thioredoxin domain-containing protein</fullName>
    </submittedName>
</protein>
<proteinExistence type="predicted"/>